<dbReference type="PANTHER" id="PTHR21363">
    <property type="entry name" value="PREPHENATE DEHYDROGENASE"/>
    <property type="match status" value="1"/>
</dbReference>
<proteinExistence type="predicted"/>
<feature type="domain" description="Prephenate/arogenate dehydrogenase" evidence="2">
    <location>
        <begin position="10"/>
        <end position="299"/>
    </location>
</feature>
<dbReference type="Pfam" id="PF20463">
    <property type="entry name" value="PDH_C"/>
    <property type="match status" value="1"/>
</dbReference>
<evidence type="ECO:0000313" key="3">
    <source>
        <dbReference type="EMBL" id="MDN3589819.1"/>
    </source>
</evidence>
<dbReference type="RefSeq" id="WP_238221169.1">
    <property type="nucleotide sequence ID" value="NZ_BPQD01000001.1"/>
</dbReference>
<keyword evidence="4" id="KW-1185">Reference proteome</keyword>
<dbReference type="PROSITE" id="PS51176">
    <property type="entry name" value="PDH_ADH"/>
    <property type="match status" value="1"/>
</dbReference>
<dbReference type="PANTHER" id="PTHR21363:SF0">
    <property type="entry name" value="PREPHENATE DEHYDROGENASE [NADP(+)]"/>
    <property type="match status" value="1"/>
</dbReference>
<dbReference type="SUPFAM" id="SSF51735">
    <property type="entry name" value="NAD(P)-binding Rossmann-fold domains"/>
    <property type="match status" value="1"/>
</dbReference>
<dbReference type="Pfam" id="PF02153">
    <property type="entry name" value="PDH_N"/>
    <property type="match status" value="1"/>
</dbReference>
<accession>A0ABT8BCN5</accession>
<evidence type="ECO:0000313" key="4">
    <source>
        <dbReference type="Proteomes" id="UP001224644"/>
    </source>
</evidence>
<dbReference type="InterPro" id="IPR046826">
    <property type="entry name" value="PDH_N"/>
</dbReference>
<gene>
    <name evidence="3" type="ORF">QWZ12_04255</name>
</gene>
<dbReference type="InterPro" id="IPR003099">
    <property type="entry name" value="Prephen_DH"/>
</dbReference>
<sequence>MPDADAPLIDTLAIVGLGLIGSSIARGARQYGLARRIVAIDRDPGVLERVRALGLAETATAEIATGVAEADLVILCVPVGAAGAVAEAMGPALKPGAIVSDVGSVKASVVAAVAPHLPEGVAFVPAHPVAGTEYSGPDAGFSTLFSGRWCILTPPEGADSEATARVQAFWEGLGAIVESMTPEHHDLVLAITSHVPHLIAYNIVGTAADLEAVTQSEVIKFSAGGFRDFTRIAASDPTMWRDVFLTNKDAVLEMLGRFNEDLAALARAIRWGDGDALHELFTRTRAIRKGIVAMGQETAEADFGRARPVAAPEKAPPAA</sequence>
<dbReference type="InterPro" id="IPR046825">
    <property type="entry name" value="PDH_C"/>
</dbReference>
<reference evidence="4" key="1">
    <citation type="journal article" date="2019" name="Int. J. Syst. Evol. Microbiol.">
        <title>The Global Catalogue of Microorganisms (GCM) 10K type strain sequencing project: providing services to taxonomists for standard genome sequencing and annotation.</title>
        <authorList>
            <consortium name="The Broad Institute Genomics Platform"/>
            <consortium name="The Broad Institute Genome Sequencing Center for Infectious Disease"/>
            <person name="Wu L."/>
            <person name="Ma J."/>
        </authorList>
    </citation>
    <scope>NUCLEOTIDE SEQUENCE [LARGE SCALE GENOMIC DNA]</scope>
    <source>
        <strain evidence="4">CECT 7069</strain>
    </source>
</reference>
<dbReference type="InterPro" id="IPR050812">
    <property type="entry name" value="Preph/Arog_dehydrog"/>
</dbReference>
<evidence type="ECO:0000256" key="1">
    <source>
        <dbReference type="ARBA" id="ARBA00023002"/>
    </source>
</evidence>
<name>A0ABT8BCN5_9HYPH</name>
<dbReference type="Gene3D" id="1.10.3660.10">
    <property type="entry name" value="6-phosphogluconate dehydrogenase C-terminal like domain"/>
    <property type="match status" value="1"/>
</dbReference>
<protein>
    <submittedName>
        <fullName evidence="3">Prephenate/arogenate dehydrogenase family protein</fullName>
    </submittedName>
</protein>
<evidence type="ECO:0000259" key="2">
    <source>
        <dbReference type="PROSITE" id="PS51176"/>
    </source>
</evidence>
<organism evidence="3 4">
    <name type="scientific">Methylobacterium adhaesivum</name>
    <dbReference type="NCBI Taxonomy" id="333297"/>
    <lineage>
        <taxon>Bacteria</taxon>
        <taxon>Pseudomonadati</taxon>
        <taxon>Pseudomonadota</taxon>
        <taxon>Alphaproteobacteria</taxon>
        <taxon>Hyphomicrobiales</taxon>
        <taxon>Methylobacteriaceae</taxon>
        <taxon>Methylobacterium</taxon>
    </lineage>
</organism>
<dbReference type="InterPro" id="IPR008927">
    <property type="entry name" value="6-PGluconate_DH-like_C_sf"/>
</dbReference>
<comment type="caution">
    <text evidence="3">The sequence shown here is derived from an EMBL/GenBank/DDBJ whole genome shotgun (WGS) entry which is preliminary data.</text>
</comment>
<dbReference type="InterPro" id="IPR036291">
    <property type="entry name" value="NAD(P)-bd_dom_sf"/>
</dbReference>
<dbReference type="Gene3D" id="3.40.50.720">
    <property type="entry name" value="NAD(P)-binding Rossmann-like Domain"/>
    <property type="match status" value="1"/>
</dbReference>
<dbReference type="SUPFAM" id="SSF48179">
    <property type="entry name" value="6-phosphogluconate dehydrogenase C-terminal domain-like"/>
    <property type="match status" value="1"/>
</dbReference>
<dbReference type="EMBL" id="JAUFPX010000002">
    <property type="protein sequence ID" value="MDN3589819.1"/>
    <property type="molecule type" value="Genomic_DNA"/>
</dbReference>
<keyword evidence="1" id="KW-0560">Oxidoreductase</keyword>
<dbReference type="NCBIfam" id="NF005694">
    <property type="entry name" value="PRK07502.1"/>
    <property type="match status" value="1"/>
</dbReference>
<dbReference type="Proteomes" id="UP001224644">
    <property type="component" value="Unassembled WGS sequence"/>
</dbReference>